<dbReference type="AlphaFoldDB" id="A0A1G2KD05"/>
<evidence type="ECO:0000313" key="1">
    <source>
        <dbReference type="EMBL" id="OGZ96320.1"/>
    </source>
</evidence>
<dbReference type="PANTHER" id="PTHR41930">
    <property type="entry name" value="UPF0200 PROTEIN MJ1399"/>
    <property type="match status" value="1"/>
</dbReference>
<name>A0A1G2KD05_9BACT</name>
<evidence type="ECO:0008006" key="3">
    <source>
        <dbReference type="Google" id="ProtNLM"/>
    </source>
</evidence>
<proteinExistence type="predicted"/>
<dbReference type="Gene3D" id="3.40.50.300">
    <property type="entry name" value="P-loop containing nucleotide triphosphate hydrolases"/>
    <property type="match status" value="1"/>
</dbReference>
<sequence length="185" mass="21125">MVHPVIIAIAGTLASGKDSAARFLKKKGFCHFSLSDEIREIIRERGQEPARELMHDVAIEVRSRFGDSYLVERILEKIKKLDCRNIVVTSIHRPEEAAALKKRGARLWFVDAPFEVRFERARSRGRIGDGVTFEAFKAQEERELASEDPGGQQIGRVLDLADERIDNGGTEEDLYRKIDEFLERE</sequence>
<dbReference type="Pfam" id="PF13238">
    <property type="entry name" value="AAA_18"/>
    <property type="match status" value="1"/>
</dbReference>
<reference evidence="1 2" key="1">
    <citation type="journal article" date="2016" name="Nat. Commun.">
        <title>Thousands of microbial genomes shed light on interconnected biogeochemical processes in an aquifer system.</title>
        <authorList>
            <person name="Anantharaman K."/>
            <person name="Brown C.T."/>
            <person name="Hug L.A."/>
            <person name="Sharon I."/>
            <person name="Castelle C.J."/>
            <person name="Probst A.J."/>
            <person name="Thomas B.C."/>
            <person name="Singh A."/>
            <person name="Wilkins M.J."/>
            <person name="Karaoz U."/>
            <person name="Brodie E.L."/>
            <person name="Williams K.H."/>
            <person name="Hubbard S.S."/>
            <person name="Banfield J.F."/>
        </authorList>
    </citation>
    <scope>NUCLEOTIDE SEQUENCE [LARGE SCALE GENOMIC DNA]</scope>
</reference>
<protein>
    <recommendedName>
        <fullName evidence="3">Dephospho-CoA kinase</fullName>
    </recommendedName>
</protein>
<dbReference type="PANTHER" id="PTHR41930:SF1">
    <property type="entry name" value="DEPHOSPHO-COA KINASE"/>
    <property type="match status" value="1"/>
</dbReference>
<accession>A0A1G2KD05</accession>
<comment type="caution">
    <text evidence="1">The sequence shown here is derived from an EMBL/GenBank/DDBJ whole genome shotgun (WGS) entry which is preliminary data.</text>
</comment>
<dbReference type="Proteomes" id="UP000178574">
    <property type="component" value="Unassembled WGS sequence"/>
</dbReference>
<dbReference type="InterPro" id="IPR027417">
    <property type="entry name" value="P-loop_NTPase"/>
</dbReference>
<dbReference type="EMBL" id="MHQD01000015">
    <property type="protein sequence ID" value="OGZ96320.1"/>
    <property type="molecule type" value="Genomic_DNA"/>
</dbReference>
<gene>
    <name evidence="1" type="ORF">A2847_02885</name>
</gene>
<evidence type="ECO:0000313" key="2">
    <source>
        <dbReference type="Proteomes" id="UP000178574"/>
    </source>
</evidence>
<organism evidence="1 2">
    <name type="scientific">Candidatus Sungbacteria bacterium RIFCSPHIGHO2_01_FULL_50_25</name>
    <dbReference type="NCBI Taxonomy" id="1802265"/>
    <lineage>
        <taxon>Bacteria</taxon>
        <taxon>Candidatus Sungiibacteriota</taxon>
    </lineage>
</organism>
<dbReference type="SUPFAM" id="SSF52540">
    <property type="entry name" value="P-loop containing nucleoside triphosphate hydrolases"/>
    <property type="match status" value="1"/>
</dbReference>